<evidence type="ECO:0000313" key="4">
    <source>
        <dbReference type="Proteomes" id="UP000050564"/>
    </source>
</evidence>
<reference evidence="2 4" key="1">
    <citation type="submission" date="2015-09" db="EMBL/GenBank/DDBJ databases">
        <title>Genome announcement of multiple Pseudomonas syringae strains.</title>
        <authorList>
            <person name="Thakur S."/>
            <person name="Wang P.W."/>
            <person name="Gong Y."/>
            <person name="Weir B.S."/>
            <person name="Guttman D.S."/>
        </authorList>
    </citation>
    <scope>NUCLEOTIDE SEQUENCE [LARGE SCALE GENOMIC DNA]</scope>
    <source>
        <strain evidence="2 4">ICMP2823</strain>
    </source>
</reference>
<evidence type="ECO:0000313" key="3">
    <source>
        <dbReference type="EMBL" id="RMN32694.1"/>
    </source>
</evidence>
<feature type="compositionally biased region" description="Low complexity" evidence="1">
    <location>
        <begin position="1"/>
        <end position="10"/>
    </location>
</feature>
<organism evidence="2 4">
    <name type="scientific">Pseudomonas cannabina</name>
    <dbReference type="NCBI Taxonomy" id="86840"/>
    <lineage>
        <taxon>Bacteria</taxon>
        <taxon>Pseudomonadati</taxon>
        <taxon>Pseudomonadota</taxon>
        <taxon>Gammaproteobacteria</taxon>
        <taxon>Pseudomonadales</taxon>
        <taxon>Pseudomonadaceae</taxon>
        <taxon>Pseudomonas</taxon>
    </lineage>
</organism>
<sequence length="102" mass="11314">MSLLSGLLDGLPPPAAASRPNPTKSPVDRPLLTLIERDSRQTTSARTYTHAAKASPEWRRARDQYVNHVMTCRNCSMPTGRHCPAGADLRITYDQTPMEIPQ</sequence>
<name>A0A0P9L5C0_PSECA</name>
<dbReference type="AlphaFoldDB" id="A0A0P9L5C0"/>
<dbReference type="Proteomes" id="UP000050564">
    <property type="component" value="Unassembled WGS sequence"/>
</dbReference>
<evidence type="ECO:0000313" key="5">
    <source>
        <dbReference type="Proteomes" id="UP000281372"/>
    </source>
</evidence>
<reference evidence="3 5" key="2">
    <citation type="submission" date="2018-08" db="EMBL/GenBank/DDBJ databases">
        <title>Recombination of ecologically and evolutionarily significant loci maintains genetic cohesion in the Pseudomonas syringae species complex.</title>
        <authorList>
            <person name="Dillon M."/>
            <person name="Thakur S."/>
            <person name="Almeida R.N.D."/>
            <person name="Weir B.S."/>
            <person name="Guttman D.S."/>
        </authorList>
    </citation>
    <scope>NUCLEOTIDE SEQUENCE [LARGE SCALE GENOMIC DNA]</scope>
    <source>
        <strain evidence="3 5">ICMP 2821</strain>
    </source>
</reference>
<dbReference type="PATRIC" id="fig|86840.3.peg.3829"/>
<accession>A0A0P9L5C0</accession>
<dbReference type="RefSeq" id="WP_005753062.1">
    <property type="nucleotide sequence ID" value="NZ_FNKU01000001.1"/>
</dbReference>
<evidence type="ECO:0000256" key="1">
    <source>
        <dbReference type="SAM" id="MobiDB-lite"/>
    </source>
</evidence>
<dbReference type="Proteomes" id="UP000281372">
    <property type="component" value="Unassembled WGS sequence"/>
</dbReference>
<dbReference type="EMBL" id="RBOW01000396">
    <property type="protein sequence ID" value="RMN32694.1"/>
    <property type="molecule type" value="Genomic_DNA"/>
</dbReference>
<proteinExistence type="predicted"/>
<comment type="caution">
    <text evidence="2">The sequence shown here is derived from an EMBL/GenBank/DDBJ whole genome shotgun (WGS) entry which is preliminary data.</text>
</comment>
<evidence type="ECO:0000313" key="2">
    <source>
        <dbReference type="EMBL" id="KPW64743.1"/>
    </source>
</evidence>
<feature type="region of interest" description="Disordered" evidence="1">
    <location>
        <begin position="1"/>
        <end position="57"/>
    </location>
</feature>
<protein>
    <submittedName>
        <fullName evidence="2">Uncharacterized protein</fullName>
    </submittedName>
</protein>
<gene>
    <name evidence="2" type="ORF">ALO81_101271</name>
    <name evidence="3" type="ORF">ALQ64_101387</name>
</gene>
<dbReference type="EMBL" id="LJPX01000610">
    <property type="protein sequence ID" value="KPW64743.1"/>
    <property type="molecule type" value="Genomic_DNA"/>
</dbReference>